<feature type="domain" description="RNA-binding S4" evidence="6">
    <location>
        <begin position="8"/>
        <end position="69"/>
    </location>
</feature>
<reference evidence="7" key="2">
    <citation type="journal article" date="2021" name="PeerJ">
        <title>Extensive microbial diversity within the chicken gut microbiome revealed by metagenomics and culture.</title>
        <authorList>
            <person name="Gilroy R."/>
            <person name="Ravi A."/>
            <person name="Getino M."/>
            <person name="Pursley I."/>
            <person name="Horton D.L."/>
            <person name="Alikhan N.F."/>
            <person name="Baker D."/>
            <person name="Gharbi K."/>
            <person name="Hall N."/>
            <person name="Watson M."/>
            <person name="Adriaenssens E.M."/>
            <person name="Foster-Nyarko E."/>
            <person name="Jarju S."/>
            <person name="Secka A."/>
            <person name="Antonio M."/>
            <person name="Oren A."/>
            <person name="Chaudhuri R.R."/>
            <person name="La Ragione R."/>
            <person name="Hildebrand F."/>
            <person name="Pallen M.J."/>
        </authorList>
    </citation>
    <scope>NUCLEOTIDE SEQUENCE</scope>
    <source>
        <strain evidence="7">10669</strain>
    </source>
</reference>
<dbReference type="Pfam" id="PF01479">
    <property type="entry name" value="S4"/>
    <property type="match status" value="1"/>
</dbReference>
<name>A0A9D1NJ72_9BACT</name>
<dbReference type="SUPFAM" id="SSF55174">
    <property type="entry name" value="Alpha-L RNA-binding motif"/>
    <property type="match status" value="1"/>
</dbReference>
<feature type="compositionally biased region" description="Basic and acidic residues" evidence="5">
    <location>
        <begin position="282"/>
        <end position="315"/>
    </location>
</feature>
<dbReference type="Pfam" id="PF00849">
    <property type="entry name" value="PseudoU_synth_2"/>
    <property type="match status" value="1"/>
</dbReference>
<evidence type="ECO:0000259" key="6">
    <source>
        <dbReference type="SMART" id="SM00363"/>
    </source>
</evidence>
<comment type="similarity">
    <text evidence="1 4">Belongs to the pseudouridine synthase RsuA family.</text>
</comment>
<keyword evidence="2 4" id="KW-0413">Isomerase</keyword>
<dbReference type="InterPro" id="IPR020094">
    <property type="entry name" value="TruA/RsuA/RluB/E/F_N"/>
</dbReference>
<dbReference type="PROSITE" id="PS01149">
    <property type="entry name" value="PSI_RSU"/>
    <property type="match status" value="1"/>
</dbReference>
<dbReference type="InterPro" id="IPR050343">
    <property type="entry name" value="RsuA_PseudoU_synthase"/>
</dbReference>
<dbReference type="InterPro" id="IPR006145">
    <property type="entry name" value="PsdUridine_synth_RsuA/RluA"/>
</dbReference>
<dbReference type="PANTHER" id="PTHR47683">
    <property type="entry name" value="PSEUDOURIDINE SYNTHASE FAMILY PROTEIN-RELATED"/>
    <property type="match status" value="1"/>
</dbReference>
<dbReference type="InterPro" id="IPR036986">
    <property type="entry name" value="S4_RNA-bd_sf"/>
</dbReference>
<evidence type="ECO:0000256" key="4">
    <source>
        <dbReference type="RuleBase" id="RU003887"/>
    </source>
</evidence>
<dbReference type="Gene3D" id="3.30.70.1560">
    <property type="entry name" value="Alpha-L RNA-binding motif"/>
    <property type="match status" value="1"/>
</dbReference>
<accession>A0A9D1NJ72</accession>
<dbReference type="GO" id="GO:0120159">
    <property type="term" value="F:rRNA pseudouridine synthase activity"/>
    <property type="evidence" value="ECO:0007669"/>
    <property type="project" value="UniProtKB-ARBA"/>
</dbReference>
<organism evidence="7 8">
    <name type="scientific">Candidatus Spyradosoma merdigallinarum</name>
    <dbReference type="NCBI Taxonomy" id="2840950"/>
    <lineage>
        <taxon>Bacteria</taxon>
        <taxon>Pseudomonadati</taxon>
        <taxon>Verrucomicrobiota</taxon>
        <taxon>Opitutia</taxon>
        <taxon>Opitutia incertae sedis</taxon>
        <taxon>Candidatus Spyradosoma</taxon>
    </lineage>
</organism>
<dbReference type="SUPFAM" id="SSF55120">
    <property type="entry name" value="Pseudouridine synthase"/>
    <property type="match status" value="1"/>
</dbReference>
<dbReference type="InterPro" id="IPR020103">
    <property type="entry name" value="PsdUridine_synth_cat_dom_sf"/>
</dbReference>
<dbReference type="InterPro" id="IPR042092">
    <property type="entry name" value="PsdUridine_s_RsuA/RluB/E/F_cat"/>
</dbReference>
<dbReference type="InterPro" id="IPR018496">
    <property type="entry name" value="PsdUridine_synth_RsuA/RluB_CS"/>
</dbReference>
<dbReference type="AlphaFoldDB" id="A0A9D1NJ72"/>
<evidence type="ECO:0000313" key="8">
    <source>
        <dbReference type="Proteomes" id="UP000886812"/>
    </source>
</evidence>
<dbReference type="PANTHER" id="PTHR47683:SF2">
    <property type="entry name" value="RNA-BINDING S4 DOMAIN-CONTAINING PROTEIN"/>
    <property type="match status" value="1"/>
</dbReference>
<reference evidence="7" key="1">
    <citation type="submission" date="2020-10" db="EMBL/GenBank/DDBJ databases">
        <authorList>
            <person name="Gilroy R."/>
        </authorList>
    </citation>
    <scope>NUCLEOTIDE SEQUENCE</scope>
    <source>
        <strain evidence="7">10669</strain>
    </source>
</reference>
<dbReference type="Proteomes" id="UP000886812">
    <property type="component" value="Unassembled WGS sequence"/>
</dbReference>
<evidence type="ECO:0000256" key="1">
    <source>
        <dbReference type="ARBA" id="ARBA00008348"/>
    </source>
</evidence>
<dbReference type="PROSITE" id="PS50889">
    <property type="entry name" value="S4"/>
    <property type="match status" value="1"/>
</dbReference>
<evidence type="ECO:0000256" key="5">
    <source>
        <dbReference type="SAM" id="MobiDB-lite"/>
    </source>
</evidence>
<dbReference type="GO" id="GO:0003723">
    <property type="term" value="F:RNA binding"/>
    <property type="evidence" value="ECO:0007669"/>
    <property type="project" value="UniProtKB-KW"/>
</dbReference>
<feature type="compositionally biased region" description="Basic residues" evidence="5">
    <location>
        <begin position="341"/>
        <end position="359"/>
    </location>
</feature>
<protein>
    <recommendedName>
        <fullName evidence="4">Pseudouridine synthase</fullName>
        <ecNumber evidence="4">5.4.99.-</ecNumber>
    </recommendedName>
</protein>
<gene>
    <name evidence="7" type="ORF">IAC75_03020</name>
</gene>
<comment type="caution">
    <text evidence="7">The sequence shown here is derived from an EMBL/GenBank/DDBJ whole genome shotgun (WGS) entry which is preliminary data.</text>
</comment>
<dbReference type="CDD" id="cd00165">
    <property type="entry name" value="S4"/>
    <property type="match status" value="1"/>
</dbReference>
<sequence length="359" mass="41134">METPKERIRLQKFLSQAEICSRRAAEKLIAEGAVTVNGRAAELGQSVVPGEDDVRLNGKKISLEPRSRIVLMMNKPRGCVCTNLDPHDARTVFELIPPEYAAHKLFCVGRLDKDSEGLLLITNDGDLANRIIHPSSDILKRYEVTLNRDFDPALAPRLLKGAKLKNENGEDEFLRFANVIRFPDPRKLEIHLKQGRKREIRRLLELFGFFVKSLVRFQIGGLILKKMPPGDCRKLSRKEIDSIFASGGNASATRSRLKKPNRAALRGEKASARKLSVHKKISPREALREREAEKRRERAKEKARRIREAERERAAENTPPTKEISGKKPRERAENPWRTSLRPHRKNARTRNYASRRRK</sequence>
<dbReference type="InterPro" id="IPR002942">
    <property type="entry name" value="S4_RNA-bd"/>
</dbReference>
<dbReference type="Gene3D" id="3.10.290.10">
    <property type="entry name" value="RNA-binding S4 domain"/>
    <property type="match status" value="1"/>
</dbReference>
<dbReference type="Gene3D" id="3.30.70.580">
    <property type="entry name" value="Pseudouridine synthase I, catalytic domain, N-terminal subdomain"/>
    <property type="match status" value="1"/>
</dbReference>
<evidence type="ECO:0000313" key="7">
    <source>
        <dbReference type="EMBL" id="HIV04108.1"/>
    </source>
</evidence>
<dbReference type="EC" id="5.4.99.-" evidence="4"/>
<evidence type="ECO:0000256" key="2">
    <source>
        <dbReference type="ARBA" id="ARBA00023235"/>
    </source>
</evidence>
<keyword evidence="3" id="KW-0694">RNA-binding</keyword>
<proteinExistence type="inferred from homology"/>
<feature type="region of interest" description="Disordered" evidence="5">
    <location>
        <begin position="248"/>
        <end position="359"/>
    </location>
</feature>
<evidence type="ECO:0000256" key="3">
    <source>
        <dbReference type="PROSITE-ProRule" id="PRU00182"/>
    </source>
</evidence>
<dbReference type="EMBL" id="DVOG01000077">
    <property type="protein sequence ID" value="HIV04108.1"/>
    <property type="molecule type" value="Genomic_DNA"/>
</dbReference>
<dbReference type="NCBIfam" id="TIGR00093">
    <property type="entry name" value="pseudouridine synthase"/>
    <property type="match status" value="1"/>
</dbReference>
<dbReference type="SMART" id="SM00363">
    <property type="entry name" value="S4"/>
    <property type="match status" value="1"/>
</dbReference>
<dbReference type="InterPro" id="IPR000748">
    <property type="entry name" value="PsdUridine_synth_RsuA/RluB/E/F"/>
</dbReference>
<dbReference type="GO" id="GO:0000455">
    <property type="term" value="P:enzyme-directed rRNA pseudouridine synthesis"/>
    <property type="evidence" value="ECO:0007669"/>
    <property type="project" value="UniProtKB-ARBA"/>
</dbReference>
<feature type="compositionally biased region" description="Basic and acidic residues" evidence="5">
    <location>
        <begin position="324"/>
        <end position="335"/>
    </location>
</feature>
<dbReference type="FunFam" id="3.10.290.10:FF:000003">
    <property type="entry name" value="Pseudouridine synthase"/>
    <property type="match status" value="1"/>
</dbReference>